<dbReference type="Pfam" id="PF00198">
    <property type="entry name" value="2-oxoacid_dh"/>
    <property type="match status" value="2"/>
</dbReference>
<evidence type="ECO:0000256" key="2">
    <source>
        <dbReference type="ARBA" id="ARBA00005145"/>
    </source>
</evidence>
<evidence type="ECO:0000256" key="5">
    <source>
        <dbReference type="ARBA" id="ARBA00022679"/>
    </source>
</evidence>
<dbReference type="InterPro" id="IPR023213">
    <property type="entry name" value="CAT-like_dom_sf"/>
</dbReference>
<organism evidence="12 13">
    <name type="scientific">Linum tenue</name>
    <dbReference type="NCBI Taxonomy" id="586396"/>
    <lineage>
        <taxon>Eukaryota</taxon>
        <taxon>Viridiplantae</taxon>
        <taxon>Streptophyta</taxon>
        <taxon>Embryophyta</taxon>
        <taxon>Tracheophyta</taxon>
        <taxon>Spermatophyta</taxon>
        <taxon>Magnoliopsida</taxon>
        <taxon>eudicotyledons</taxon>
        <taxon>Gunneridae</taxon>
        <taxon>Pentapetalae</taxon>
        <taxon>rosids</taxon>
        <taxon>fabids</taxon>
        <taxon>Malpighiales</taxon>
        <taxon>Linaceae</taxon>
        <taxon>Linum</taxon>
    </lineage>
</organism>
<comment type="pathway">
    <text evidence="2">Amino-acid degradation; L-lysine degradation via saccharopine pathway; glutaryl-CoA from L-lysine: step 6/6.</text>
</comment>
<dbReference type="CDD" id="cd06849">
    <property type="entry name" value="lipoyl_domain"/>
    <property type="match status" value="1"/>
</dbReference>
<keyword evidence="4" id="KW-0816">Tricarboxylic acid cycle</keyword>
<keyword evidence="5 9" id="KW-0808">Transferase</keyword>
<comment type="cofactor">
    <cofactor evidence="1 9">
        <name>(R)-lipoate</name>
        <dbReference type="ChEBI" id="CHEBI:83088"/>
    </cofactor>
</comment>
<evidence type="ECO:0000259" key="11">
    <source>
        <dbReference type="PROSITE" id="PS50968"/>
    </source>
</evidence>
<dbReference type="EC" id="2.3.1.-" evidence="9"/>
<dbReference type="PROSITE" id="PS50968">
    <property type="entry name" value="BIOTINYL_LIPOYL"/>
    <property type="match status" value="1"/>
</dbReference>
<evidence type="ECO:0000313" key="12">
    <source>
        <dbReference type="EMBL" id="CAI0437268.1"/>
    </source>
</evidence>
<dbReference type="EMBL" id="CAMGYJ010000006">
    <property type="protein sequence ID" value="CAI0437268.1"/>
    <property type="molecule type" value="Genomic_DNA"/>
</dbReference>
<keyword evidence="6 9" id="KW-0450">Lipoyl</keyword>
<dbReference type="PANTHER" id="PTHR43416:SF5">
    <property type="entry name" value="DIHYDROLIPOYLLYSINE-RESIDUE SUCCINYLTRANSFERASE COMPONENT OF 2-OXOGLUTARATE DEHYDROGENASE COMPLEX, MITOCHONDRIAL"/>
    <property type="match status" value="1"/>
</dbReference>
<evidence type="ECO:0000256" key="8">
    <source>
        <dbReference type="ARBA" id="ARBA00023315"/>
    </source>
</evidence>
<keyword evidence="7" id="KW-0809">Transit peptide</keyword>
<dbReference type="GO" id="GO:0004149">
    <property type="term" value="F:dihydrolipoyllysine-residue succinyltransferase activity"/>
    <property type="evidence" value="ECO:0007669"/>
    <property type="project" value="TreeGrafter"/>
</dbReference>
<name>A0AAV0LT84_9ROSI</name>
<dbReference type="AlphaFoldDB" id="A0AAV0LT84"/>
<dbReference type="Pfam" id="PF00364">
    <property type="entry name" value="Biotin_lipoyl"/>
    <property type="match status" value="1"/>
</dbReference>
<dbReference type="PANTHER" id="PTHR43416">
    <property type="entry name" value="DIHYDROLIPOYLLYSINE-RESIDUE SUCCINYLTRANSFERASE COMPONENT OF 2-OXOGLUTARATE DEHYDROGENASE COMPLEX, MITOCHONDRIAL-RELATED"/>
    <property type="match status" value="1"/>
</dbReference>
<dbReference type="SUPFAM" id="SSF51230">
    <property type="entry name" value="Single hybrid motif"/>
    <property type="match status" value="1"/>
</dbReference>
<protein>
    <recommendedName>
        <fullName evidence="9">Dihydrolipoamide acetyltransferase component of pyruvate dehydrogenase complex</fullName>
        <ecNumber evidence="9">2.3.1.-</ecNumber>
    </recommendedName>
</protein>
<evidence type="ECO:0000256" key="10">
    <source>
        <dbReference type="SAM" id="MobiDB-lite"/>
    </source>
</evidence>
<evidence type="ECO:0000313" key="13">
    <source>
        <dbReference type="Proteomes" id="UP001154282"/>
    </source>
</evidence>
<evidence type="ECO:0000256" key="4">
    <source>
        <dbReference type="ARBA" id="ARBA00022532"/>
    </source>
</evidence>
<accession>A0AAV0LT84</accession>
<evidence type="ECO:0000256" key="6">
    <source>
        <dbReference type="ARBA" id="ARBA00022823"/>
    </source>
</evidence>
<dbReference type="GO" id="GO:0006099">
    <property type="term" value="P:tricarboxylic acid cycle"/>
    <property type="evidence" value="ECO:0007669"/>
    <property type="project" value="UniProtKB-KW"/>
</dbReference>
<evidence type="ECO:0000256" key="9">
    <source>
        <dbReference type="RuleBase" id="RU003423"/>
    </source>
</evidence>
<feature type="region of interest" description="Disordered" evidence="10">
    <location>
        <begin position="240"/>
        <end position="312"/>
    </location>
</feature>
<dbReference type="InterPro" id="IPR050537">
    <property type="entry name" value="2-oxoacid_dehydrogenase"/>
</dbReference>
<reference evidence="12" key="1">
    <citation type="submission" date="2022-08" db="EMBL/GenBank/DDBJ databases">
        <authorList>
            <person name="Gutierrez-Valencia J."/>
        </authorList>
    </citation>
    <scope>NUCLEOTIDE SEQUENCE</scope>
</reference>
<dbReference type="InterPro" id="IPR001078">
    <property type="entry name" value="2-oxoacid_DH_actylTfrase"/>
</dbReference>
<keyword evidence="13" id="KW-1185">Reference proteome</keyword>
<dbReference type="Gene3D" id="3.30.559.10">
    <property type="entry name" value="Chloramphenicol acetyltransferase-like domain"/>
    <property type="match status" value="2"/>
</dbReference>
<evidence type="ECO:0000256" key="7">
    <source>
        <dbReference type="ARBA" id="ARBA00022946"/>
    </source>
</evidence>
<comment type="similarity">
    <text evidence="3 9">Belongs to the 2-oxoacid dehydrogenase family.</text>
</comment>
<keyword evidence="8 9" id="KW-0012">Acyltransferase</keyword>
<feature type="compositionally biased region" description="Basic and acidic residues" evidence="10">
    <location>
        <begin position="251"/>
        <end position="281"/>
    </location>
</feature>
<feature type="domain" description="Lipoyl-binding" evidence="11">
    <location>
        <begin position="162"/>
        <end position="237"/>
    </location>
</feature>
<gene>
    <name evidence="12" type="ORF">LITE_LOCUS25401</name>
</gene>
<dbReference type="InterPro" id="IPR000089">
    <property type="entry name" value="Biotin_lipoyl"/>
</dbReference>
<comment type="caution">
    <text evidence="12">The sequence shown here is derived from an EMBL/GenBank/DDBJ whole genome shotgun (WGS) entry which is preliminary data.</text>
</comment>
<dbReference type="InterPro" id="IPR003016">
    <property type="entry name" value="2-oxoA_DH_lipoyl-BS"/>
</dbReference>
<dbReference type="PROSITE" id="PS00189">
    <property type="entry name" value="LIPOYL"/>
    <property type="match status" value="1"/>
</dbReference>
<dbReference type="SUPFAM" id="SSF52777">
    <property type="entry name" value="CoA-dependent acyltransferases"/>
    <property type="match status" value="2"/>
</dbReference>
<dbReference type="Gene3D" id="2.40.50.100">
    <property type="match status" value="1"/>
</dbReference>
<dbReference type="InterPro" id="IPR011053">
    <property type="entry name" value="Single_hybrid_motif"/>
</dbReference>
<evidence type="ECO:0000256" key="3">
    <source>
        <dbReference type="ARBA" id="ARBA00007317"/>
    </source>
</evidence>
<dbReference type="Proteomes" id="UP001154282">
    <property type="component" value="Unassembled WGS sequence"/>
</dbReference>
<dbReference type="GO" id="GO:0005739">
    <property type="term" value="C:mitochondrion"/>
    <property type="evidence" value="ECO:0007669"/>
    <property type="project" value="TreeGrafter"/>
</dbReference>
<proteinExistence type="inferred from homology"/>
<sequence>MKALHRDGTCSESKLRGSLTFPHRLPSLFSSSLSLSLCPKRVTLLAVRHQALPYSSRCPSAPNRFEATMLGVLRRRGSSSSILKQSLQTIRPAASTPRAASTAETEVLLAPRGLGHVRNYSRLVVPGSTVSLTPKRDVFSTIHLMGTTQIWSKGFSSDSADLVEAVVPFMGESITDGTLATFLKQPGDRVEVDEPIAQIETDKVTIDVASPEAGVIKEFVAKEGDTVEPGTKVAIISKSGEGVAHVAPSEKIPEKAAPKPTEKKDEVKQTPKPDVAAEKPKKSTPATSPPRQAASEPQLPPKDRERRVPMTRLRKRVATRLKDSQNTFALLTTFNEVDMTNLMKLRSEYKDAFYEKHGVKLGLMSGFIKAAVSALQHQPVVNAVIDGDDIIYRDYIDISIAVGTPKGLVVPVIRNADNMNFADIEKEINTLAKKANDGTISIDEMAGGSFTISNGGVYGSLLSTPIINPPQVQYSNLEKLKQWMIFGVKISYTANFLAFVDNVLTFFFFNGQSAILGMHSIVSRPMVVGGNVLPRPMMYVALTYDHRLIDGREAVFFLRRIKDVVEDPRRLLLDV</sequence>
<evidence type="ECO:0000256" key="1">
    <source>
        <dbReference type="ARBA" id="ARBA00001938"/>
    </source>
</evidence>